<dbReference type="InterPro" id="IPR036056">
    <property type="entry name" value="Fibrinogen-like_C"/>
</dbReference>
<keyword evidence="7" id="KW-1185">Reference proteome</keyword>
<dbReference type="GO" id="GO:0005615">
    <property type="term" value="C:extracellular space"/>
    <property type="evidence" value="ECO:0007669"/>
    <property type="project" value="TreeGrafter"/>
</dbReference>
<dbReference type="EMBL" id="RCHS01000385">
    <property type="protein sequence ID" value="RMX59239.1"/>
    <property type="molecule type" value="Genomic_DNA"/>
</dbReference>
<name>A0A3M6V074_POCDA</name>
<reference evidence="6 7" key="1">
    <citation type="journal article" date="2018" name="Sci. Rep.">
        <title>Comparative analysis of the Pocillopora damicornis genome highlights role of immune system in coral evolution.</title>
        <authorList>
            <person name="Cunning R."/>
            <person name="Bay R.A."/>
            <person name="Gillette P."/>
            <person name="Baker A.C."/>
            <person name="Traylor-Knowles N."/>
        </authorList>
    </citation>
    <scope>NUCLEOTIDE SEQUENCE [LARGE SCALE GENOMIC DNA]</scope>
    <source>
        <strain evidence="6">RSMAS</strain>
        <tissue evidence="6">Whole animal</tissue>
    </source>
</reference>
<comment type="caution">
    <text evidence="6">The sequence shown here is derived from an EMBL/GenBank/DDBJ whole genome shotgun (WGS) entry which is preliminary data.</text>
</comment>
<evidence type="ECO:0000259" key="5">
    <source>
        <dbReference type="PROSITE" id="PS51406"/>
    </source>
</evidence>
<dbReference type="Gene3D" id="2.60.120.1000">
    <property type="match status" value="1"/>
</dbReference>
<dbReference type="Proteomes" id="UP000275408">
    <property type="component" value="Unassembled WGS sequence"/>
</dbReference>
<keyword evidence="4" id="KW-1015">Disulfide bond</keyword>
<dbReference type="PANTHER" id="PTHR16146">
    <property type="entry name" value="INTELECTIN"/>
    <property type="match status" value="1"/>
</dbReference>
<dbReference type="PANTHER" id="PTHR16146:SF46">
    <property type="entry name" value="INTELECTIN-1A-RELATED"/>
    <property type="match status" value="1"/>
</dbReference>
<evidence type="ECO:0000313" key="6">
    <source>
        <dbReference type="EMBL" id="RMX59239.1"/>
    </source>
</evidence>
<dbReference type="Pfam" id="PF01410">
    <property type="entry name" value="COLFI"/>
    <property type="match status" value="1"/>
</dbReference>
<organism evidence="6 7">
    <name type="scientific">Pocillopora damicornis</name>
    <name type="common">Cauliflower coral</name>
    <name type="synonym">Millepora damicornis</name>
    <dbReference type="NCBI Taxonomy" id="46731"/>
    <lineage>
        <taxon>Eukaryota</taxon>
        <taxon>Metazoa</taxon>
        <taxon>Cnidaria</taxon>
        <taxon>Anthozoa</taxon>
        <taxon>Hexacorallia</taxon>
        <taxon>Scleractinia</taxon>
        <taxon>Astrocoeniina</taxon>
        <taxon>Pocilloporidae</taxon>
        <taxon>Pocillopora</taxon>
    </lineage>
</organism>
<dbReference type="OrthoDB" id="5967842at2759"/>
<dbReference type="GO" id="GO:0070492">
    <property type="term" value="F:oligosaccharide binding"/>
    <property type="evidence" value="ECO:0007669"/>
    <property type="project" value="TreeGrafter"/>
</dbReference>
<dbReference type="GO" id="GO:0005201">
    <property type="term" value="F:extracellular matrix structural constituent"/>
    <property type="evidence" value="ECO:0007669"/>
    <property type="project" value="InterPro"/>
</dbReference>
<accession>A0A3M6V074</accession>
<evidence type="ECO:0000256" key="4">
    <source>
        <dbReference type="ARBA" id="ARBA00023157"/>
    </source>
</evidence>
<comment type="subcellular location">
    <subcellularLocation>
        <location evidence="1">Secreted</location>
    </subcellularLocation>
</comment>
<evidence type="ECO:0000256" key="2">
    <source>
        <dbReference type="ARBA" id="ARBA00022525"/>
    </source>
</evidence>
<dbReference type="NCBIfam" id="NF040941">
    <property type="entry name" value="GGGWT_bact"/>
    <property type="match status" value="1"/>
</dbReference>
<dbReference type="InterPro" id="IPR002181">
    <property type="entry name" value="Fibrinogen_a/b/g_C_dom"/>
</dbReference>
<feature type="domain" description="Fibrinogen C-terminal" evidence="5">
    <location>
        <begin position="63"/>
        <end position="114"/>
    </location>
</feature>
<evidence type="ECO:0000256" key="1">
    <source>
        <dbReference type="ARBA" id="ARBA00004613"/>
    </source>
</evidence>
<dbReference type="PROSITE" id="PS51406">
    <property type="entry name" value="FIBRINOGEN_C_2"/>
    <property type="match status" value="1"/>
</dbReference>
<dbReference type="InterPro" id="IPR000885">
    <property type="entry name" value="Fib_collagen_C"/>
</dbReference>
<dbReference type="SUPFAM" id="SSF56496">
    <property type="entry name" value="Fibrinogen C-terminal domain-like"/>
    <property type="match status" value="1"/>
</dbReference>
<keyword evidence="3" id="KW-0176">Collagen</keyword>
<keyword evidence="2" id="KW-0964">Secreted</keyword>
<evidence type="ECO:0000313" key="7">
    <source>
        <dbReference type="Proteomes" id="UP000275408"/>
    </source>
</evidence>
<gene>
    <name evidence="6" type="ORF">pdam_00005693</name>
</gene>
<evidence type="ECO:0000256" key="3">
    <source>
        <dbReference type="ARBA" id="ARBA00023119"/>
    </source>
</evidence>
<proteinExistence type="predicted"/>
<protein>
    <recommendedName>
        <fullName evidence="5">Fibrinogen C-terminal domain-containing protein</fullName>
    </recommendedName>
</protein>
<sequence>MEHSSDDTGCPSFCHFADEKHPHKCPALGTCVDVSRQRSGKTKGSQCHPNYKGKLCQTLRLGQSAANPGKSCKHILESKDSEGDGEYWIDPEGKGNPLKVYCDMKTDGGGWLLVANFVLNSTSPPDWTAESSYRVIRNFANNKMGISVSALKELRSHLSFTQLRFHCSKKQGRTFHVTTVSNSTGEAVVEYFSGQKDVRPDSCGSFQRMEDDNSKLVIECESWSNDGKWGFNGGDVERRLYTGFARVPRSYPWNILDGSWYCDDWDHDPVSPGDFWKIYVR</sequence>
<dbReference type="GO" id="GO:0005581">
    <property type="term" value="C:collagen trimer"/>
    <property type="evidence" value="ECO:0007669"/>
    <property type="project" value="UniProtKB-KW"/>
</dbReference>
<dbReference type="AlphaFoldDB" id="A0A3M6V074"/>